<comment type="catalytic activity">
    <reaction evidence="4">
        <text>a (3R)-hydroxyacyl-[ACP] + NADP(+) = a 3-oxoacyl-[ACP] + NADPH + H(+)</text>
        <dbReference type="Rhea" id="RHEA:17397"/>
        <dbReference type="Rhea" id="RHEA-COMP:9916"/>
        <dbReference type="Rhea" id="RHEA-COMP:9945"/>
        <dbReference type="ChEBI" id="CHEBI:15378"/>
        <dbReference type="ChEBI" id="CHEBI:57783"/>
        <dbReference type="ChEBI" id="CHEBI:58349"/>
        <dbReference type="ChEBI" id="CHEBI:78776"/>
        <dbReference type="ChEBI" id="CHEBI:78827"/>
        <dbReference type="EC" id="1.1.1.100"/>
    </reaction>
</comment>
<dbReference type="InterPro" id="IPR020904">
    <property type="entry name" value="Sc_DH/Rdtase_CS"/>
</dbReference>
<dbReference type="AlphaFoldDB" id="A0AAV9P2Z3"/>
<dbReference type="SUPFAM" id="SSF51735">
    <property type="entry name" value="NAD(P)-binding Rossmann-fold domains"/>
    <property type="match status" value="1"/>
</dbReference>
<dbReference type="EC" id="1.1.1.100" evidence="2"/>
<organism evidence="5 6">
    <name type="scientific">Saxophila tyrrhenica</name>
    <dbReference type="NCBI Taxonomy" id="1690608"/>
    <lineage>
        <taxon>Eukaryota</taxon>
        <taxon>Fungi</taxon>
        <taxon>Dikarya</taxon>
        <taxon>Ascomycota</taxon>
        <taxon>Pezizomycotina</taxon>
        <taxon>Dothideomycetes</taxon>
        <taxon>Dothideomycetidae</taxon>
        <taxon>Mycosphaerellales</taxon>
        <taxon>Extremaceae</taxon>
        <taxon>Saxophila</taxon>
    </lineage>
</organism>
<evidence type="ECO:0000313" key="6">
    <source>
        <dbReference type="Proteomes" id="UP001337655"/>
    </source>
</evidence>
<proteinExistence type="inferred from homology"/>
<dbReference type="InterPro" id="IPR050259">
    <property type="entry name" value="SDR"/>
</dbReference>
<comment type="caution">
    <text evidence="5">The sequence shown here is derived from an EMBL/GenBank/DDBJ whole genome shotgun (WGS) entry which is preliminary data.</text>
</comment>
<accession>A0AAV9P2Z3</accession>
<dbReference type="Gene3D" id="3.40.50.720">
    <property type="entry name" value="NAD(P)-binding Rossmann-like Domain"/>
    <property type="match status" value="1"/>
</dbReference>
<dbReference type="Pfam" id="PF13561">
    <property type="entry name" value="adh_short_C2"/>
    <property type="match status" value="1"/>
</dbReference>
<protein>
    <recommendedName>
        <fullName evidence="2">3-oxoacyl-[acyl-carrier-protein] reductase</fullName>
        <ecNumber evidence="2">1.1.1.100</ecNumber>
    </recommendedName>
</protein>
<sequence>MATEAHTPPNPAICGQDLTSRVAIITGASRGLGRTIAFKLASRGCSILGTCSSRETLHHLDTLADEIAASHQSSSSTTPPPKVVGIVGDVYSPTCAEHIADALEKHFSSGVDIFISNAAPRSMARVGALNAEHIQTFNTGIIQTPALIVDELVKRKMFKRNSRILHISSVRSKKVDFRTPMYCATKAATEALVRCWADAFGGKNPEFEFMAGTTANTVLVGLTRTEPVKELPQHLLDWVLKEWEPLWSMPKMAEPEDVADIVGLLCSHEARWITGSVVSADGGGMKIL</sequence>
<evidence type="ECO:0000256" key="1">
    <source>
        <dbReference type="ARBA" id="ARBA00006484"/>
    </source>
</evidence>
<dbReference type="PANTHER" id="PTHR42879">
    <property type="entry name" value="3-OXOACYL-(ACYL-CARRIER-PROTEIN) REDUCTASE"/>
    <property type="match status" value="1"/>
</dbReference>
<keyword evidence="3" id="KW-0521">NADP</keyword>
<evidence type="ECO:0000313" key="5">
    <source>
        <dbReference type="EMBL" id="KAK5165258.1"/>
    </source>
</evidence>
<dbReference type="GO" id="GO:0032787">
    <property type="term" value="P:monocarboxylic acid metabolic process"/>
    <property type="evidence" value="ECO:0007669"/>
    <property type="project" value="UniProtKB-ARBA"/>
</dbReference>
<dbReference type="GO" id="GO:0004316">
    <property type="term" value="F:3-oxoacyl-[acyl-carrier-protein] reductase (NADPH) activity"/>
    <property type="evidence" value="ECO:0007669"/>
    <property type="project" value="UniProtKB-EC"/>
</dbReference>
<dbReference type="PRINTS" id="PR00081">
    <property type="entry name" value="GDHRDH"/>
</dbReference>
<evidence type="ECO:0000256" key="3">
    <source>
        <dbReference type="ARBA" id="ARBA00022857"/>
    </source>
</evidence>
<evidence type="ECO:0000256" key="2">
    <source>
        <dbReference type="ARBA" id="ARBA00012948"/>
    </source>
</evidence>
<dbReference type="PROSITE" id="PS00061">
    <property type="entry name" value="ADH_SHORT"/>
    <property type="match status" value="1"/>
</dbReference>
<dbReference type="CDD" id="cd05233">
    <property type="entry name" value="SDR_c"/>
    <property type="match status" value="1"/>
</dbReference>
<gene>
    <name evidence="5" type="ORF">LTR77_009356</name>
</gene>
<dbReference type="EMBL" id="JAVRRT010000017">
    <property type="protein sequence ID" value="KAK5165258.1"/>
    <property type="molecule type" value="Genomic_DNA"/>
</dbReference>
<keyword evidence="6" id="KW-1185">Reference proteome</keyword>
<comment type="similarity">
    <text evidence="1">Belongs to the short-chain dehydrogenases/reductases (SDR) family.</text>
</comment>
<reference evidence="5 6" key="1">
    <citation type="submission" date="2023-08" db="EMBL/GenBank/DDBJ databases">
        <title>Black Yeasts Isolated from many extreme environments.</title>
        <authorList>
            <person name="Coleine C."/>
            <person name="Stajich J.E."/>
            <person name="Selbmann L."/>
        </authorList>
    </citation>
    <scope>NUCLEOTIDE SEQUENCE [LARGE SCALE GENOMIC DNA]</scope>
    <source>
        <strain evidence="5 6">CCFEE 5935</strain>
    </source>
</reference>
<name>A0AAV9P2Z3_9PEZI</name>
<dbReference type="Proteomes" id="UP001337655">
    <property type="component" value="Unassembled WGS sequence"/>
</dbReference>
<dbReference type="InterPro" id="IPR036291">
    <property type="entry name" value="NAD(P)-bd_dom_sf"/>
</dbReference>
<dbReference type="GeneID" id="89930688"/>
<dbReference type="RefSeq" id="XP_064655401.1">
    <property type="nucleotide sequence ID" value="XM_064806584.1"/>
</dbReference>
<dbReference type="InterPro" id="IPR002347">
    <property type="entry name" value="SDR_fam"/>
</dbReference>
<evidence type="ECO:0000256" key="4">
    <source>
        <dbReference type="ARBA" id="ARBA00048508"/>
    </source>
</evidence>